<evidence type="ECO:0000313" key="2">
    <source>
        <dbReference type="EMBL" id="CAE8676392.1"/>
    </source>
</evidence>
<dbReference type="Proteomes" id="UP000626109">
    <property type="component" value="Unassembled WGS sequence"/>
</dbReference>
<feature type="region of interest" description="Disordered" evidence="1">
    <location>
        <begin position="574"/>
        <end position="612"/>
    </location>
</feature>
<comment type="caution">
    <text evidence="2">The sequence shown here is derived from an EMBL/GenBank/DDBJ whole genome shotgun (WGS) entry which is preliminary data.</text>
</comment>
<reference evidence="2" key="1">
    <citation type="submission" date="2021-02" db="EMBL/GenBank/DDBJ databases">
        <authorList>
            <person name="Dougan E. K."/>
            <person name="Rhodes N."/>
            <person name="Thang M."/>
            <person name="Chan C."/>
        </authorList>
    </citation>
    <scope>NUCLEOTIDE SEQUENCE</scope>
</reference>
<dbReference type="EMBL" id="CAJNNW010025239">
    <property type="protein sequence ID" value="CAE8676392.1"/>
    <property type="molecule type" value="Genomic_DNA"/>
</dbReference>
<feature type="non-terminal residue" evidence="2">
    <location>
        <position position="657"/>
    </location>
</feature>
<feature type="region of interest" description="Disordered" evidence="1">
    <location>
        <begin position="193"/>
        <end position="258"/>
    </location>
</feature>
<dbReference type="PANTHER" id="PTHR32301">
    <property type="entry name" value="COUNTIN RECEPTOR CNR3-RELATED"/>
    <property type="match status" value="1"/>
</dbReference>
<feature type="compositionally biased region" description="Low complexity" evidence="1">
    <location>
        <begin position="199"/>
        <end position="258"/>
    </location>
</feature>
<dbReference type="PANTHER" id="PTHR32301:SF13">
    <property type="entry name" value="SULFOTRANSFERASE DOMAIN-CONTAINING PROTEIN"/>
    <property type="match status" value="1"/>
</dbReference>
<dbReference type="InterPro" id="IPR053259">
    <property type="entry name" value="Golvesin-related_Golgi"/>
</dbReference>
<evidence type="ECO:0000313" key="3">
    <source>
        <dbReference type="Proteomes" id="UP000626109"/>
    </source>
</evidence>
<evidence type="ECO:0000256" key="1">
    <source>
        <dbReference type="SAM" id="MobiDB-lite"/>
    </source>
</evidence>
<sequence>MTAVLPAPMHEMAAEASVSRTLAAPTLESLSDLLDAFDRDSPNGTLDVITEAACGCWPSLLGDASAEAGGVQPARPELAARVLGGASAALGGRGTAAPLSARSSVAVVAAARAWLATDALEVVARALAQKELSGGLRPELAAAAVRWLCSLPEQLSLVCSRASKQHGSEELAEWLDTGYTERLATALFDAWSPRENTDHSNSSNNESHSNSNNQSNNSNSNNTNSSNTSDNNSNIIDTNSNNNTTSNNNNNNNNISNNSSSNSNALELIARLVLRGGAVCMASRLCAAALRSAAGAAAAADVVGRLAEEHSSACCNLVCAVLQASSALLQVRRGGSSDAADGPQLLAASSQALQLLPLLLRPSLGPGQPLQHLLADRLWRLRLGGELPPAVLFAVVDLLRAGVAWPKVRLQWLQRWADEGLLEVADVAADRCLALRLARSLGSGDLEGDGTHLLLQGVHLRLSAQSTESRSFGMALAEAMARRWPRQEAQLCFDSFEREAIGLLGFRLADATYQLMSSEDGLACFLPVAGEDDPWAAARALRALLCPSRAEVELPAAELPAVVSASSPLVKVRAASPPPIASDGDSDDEEEDHPLRGSAPLSPLQGPPDACADLLLVQPPKFLRSAFEMLLGPSKDGITPLSKEEVTSSAAAPELPS</sequence>
<accession>A0A813J8Y2</accession>
<proteinExistence type="predicted"/>
<name>A0A813J8Y2_POLGL</name>
<gene>
    <name evidence="2" type="ORF">PGLA2088_LOCUS19850</name>
</gene>
<dbReference type="AlphaFoldDB" id="A0A813J8Y2"/>
<feature type="region of interest" description="Disordered" evidence="1">
    <location>
        <begin position="634"/>
        <end position="657"/>
    </location>
</feature>
<protein>
    <submittedName>
        <fullName evidence="2">Uncharacterized protein</fullName>
    </submittedName>
</protein>
<organism evidence="2 3">
    <name type="scientific">Polarella glacialis</name>
    <name type="common">Dinoflagellate</name>
    <dbReference type="NCBI Taxonomy" id="89957"/>
    <lineage>
        <taxon>Eukaryota</taxon>
        <taxon>Sar</taxon>
        <taxon>Alveolata</taxon>
        <taxon>Dinophyceae</taxon>
        <taxon>Suessiales</taxon>
        <taxon>Suessiaceae</taxon>
        <taxon>Polarella</taxon>
    </lineage>
</organism>